<proteinExistence type="predicted"/>
<dbReference type="STRING" id="67003.A0A1X0NXH5"/>
<dbReference type="GO" id="GO:0016887">
    <property type="term" value="F:ATP hydrolysis activity"/>
    <property type="evidence" value="ECO:0007669"/>
    <property type="project" value="InterPro"/>
</dbReference>
<dbReference type="GO" id="GO:0051228">
    <property type="term" value="P:mitotic spindle disassembly"/>
    <property type="evidence" value="ECO:0007669"/>
    <property type="project" value="TreeGrafter"/>
</dbReference>
<dbReference type="PANTHER" id="PTHR23077:SF197">
    <property type="entry name" value="DIVISION CYCLE PROTEIN, PUTATIVE-RELATED"/>
    <property type="match status" value="1"/>
</dbReference>
<dbReference type="GeneID" id="39985355"/>
<dbReference type="Gene3D" id="3.40.50.300">
    <property type="entry name" value="P-loop containing nucleotide triphosphate hydrolases"/>
    <property type="match status" value="2"/>
</dbReference>
<evidence type="ECO:0000313" key="2">
    <source>
        <dbReference type="EMBL" id="ORC88919.1"/>
    </source>
</evidence>
<dbReference type="InterPro" id="IPR027417">
    <property type="entry name" value="P-loop_NTPase"/>
</dbReference>
<feature type="domain" description="AAA+ ATPase" evidence="1">
    <location>
        <begin position="461"/>
        <end position="607"/>
    </location>
</feature>
<dbReference type="GO" id="GO:0097352">
    <property type="term" value="P:autophagosome maturation"/>
    <property type="evidence" value="ECO:0007669"/>
    <property type="project" value="TreeGrafter"/>
</dbReference>
<dbReference type="PANTHER" id="PTHR23077">
    <property type="entry name" value="AAA-FAMILY ATPASE"/>
    <property type="match status" value="1"/>
</dbReference>
<keyword evidence="2" id="KW-0132">Cell division</keyword>
<comment type="caution">
    <text evidence="2">The sequence shown here is derived from an EMBL/GenBank/DDBJ whole genome shotgun (WGS) entry which is preliminary data.</text>
</comment>
<dbReference type="Proteomes" id="UP000192257">
    <property type="component" value="Unassembled WGS sequence"/>
</dbReference>
<gene>
    <name evidence="2" type="ORF">TM35_000141300</name>
</gene>
<dbReference type="InterPro" id="IPR003959">
    <property type="entry name" value="ATPase_AAA_core"/>
</dbReference>
<dbReference type="EMBL" id="NBCO01000014">
    <property type="protein sequence ID" value="ORC88919.1"/>
    <property type="molecule type" value="Genomic_DNA"/>
</dbReference>
<dbReference type="SUPFAM" id="SSF52540">
    <property type="entry name" value="P-loop containing nucleoside triphosphate hydrolases"/>
    <property type="match status" value="2"/>
</dbReference>
<dbReference type="GO" id="GO:0030970">
    <property type="term" value="P:retrograde protein transport, ER to cytosol"/>
    <property type="evidence" value="ECO:0007669"/>
    <property type="project" value="TreeGrafter"/>
</dbReference>
<accession>A0A1X0NXH5</accession>
<reference evidence="2 3" key="1">
    <citation type="submission" date="2017-03" db="EMBL/GenBank/DDBJ databases">
        <title>An alternative strategy for trypanosome survival in the mammalian bloodstream revealed through genome and transcriptome analysis of the ubiquitous bovine parasite Trypanosoma (Megatrypanum) theileri.</title>
        <authorList>
            <person name="Kelly S."/>
            <person name="Ivens A."/>
            <person name="Mott A."/>
            <person name="O'Neill E."/>
            <person name="Emms D."/>
            <person name="Macleod O."/>
            <person name="Voorheis P."/>
            <person name="Matthews J."/>
            <person name="Matthews K."/>
            <person name="Carrington M."/>
        </authorList>
    </citation>
    <scope>NUCLEOTIDE SEQUENCE [LARGE SCALE GENOMIC DNA]</scope>
    <source>
        <strain evidence="2">Edinburgh</strain>
    </source>
</reference>
<dbReference type="GO" id="GO:0031593">
    <property type="term" value="F:polyubiquitin modification-dependent protein binding"/>
    <property type="evidence" value="ECO:0007669"/>
    <property type="project" value="TreeGrafter"/>
</dbReference>
<dbReference type="InterPro" id="IPR050168">
    <property type="entry name" value="AAA_ATPase_domain"/>
</dbReference>
<dbReference type="VEuPathDB" id="TriTrypDB:TM35_000141300"/>
<dbReference type="Pfam" id="PF00004">
    <property type="entry name" value="AAA"/>
    <property type="match status" value="1"/>
</dbReference>
<dbReference type="GO" id="GO:0034098">
    <property type="term" value="C:VCP-NPL4-UFD1 AAA ATPase complex"/>
    <property type="evidence" value="ECO:0007669"/>
    <property type="project" value="TreeGrafter"/>
</dbReference>
<dbReference type="GO" id="GO:0005524">
    <property type="term" value="F:ATP binding"/>
    <property type="evidence" value="ECO:0007669"/>
    <property type="project" value="InterPro"/>
</dbReference>
<dbReference type="InterPro" id="IPR003593">
    <property type="entry name" value="AAA+_ATPase"/>
</dbReference>
<protein>
    <submittedName>
        <fullName evidence="2">Cell division cycle protein</fullName>
    </submittedName>
</protein>
<keyword evidence="3" id="KW-1185">Reference proteome</keyword>
<dbReference type="GO" id="GO:0005634">
    <property type="term" value="C:nucleus"/>
    <property type="evidence" value="ECO:0007669"/>
    <property type="project" value="TreeGrafter"/>
</dbReference>
<name>A0A1X0NXH5_9TRYP</name>
<dbReference type="FunFam" id="3.40.50.300:FF:001602">
    <property type="entry name" value="Cell division cycle protein-like protein"/>
    <property type="match status" value="1"/>
</dbReference>
<dbReference type="OrthoDB" id="272635at2759"/>
<dbReference type="GO" id="GO:0005829">
    <property type="term" value="C:cytosol"/>
    <property type="evidence" value="ECO:0007669"/>
    <property type="project" value="TreeGrafter"/>
</dbReference>
<dbReference type="SMART" id="SM00382">
    <property type="entry name" value="AAA"/>
    <property type="match status" value="2"/>
</dbReference>
<evidence type="ECO:0000313" key="3">
    <source>
        <dbReference type="Proteomes" id="UP000192257"/>
    </source>
</evidence>
<keyword evidence="2" id="KW-0131">Cell cycle</keyword>
<organism evidence="2 3">
    <name type="scientific">Trypanosoma theileri</name>
    <dbReference type="NCBI Taxonomy" id="67003"/>
    <lineage>
        <taxon>Eukaryota</taxon>
        <taxon>Discoba</taxon>
        <taxon>Euglenozoa</taxon>
        <taxon>Kinetoplastea</taxon>
        <taxon>Metakinetoplastina</taxon>
        <taxon>Trypanosomatida</taxon>
        <taxon>Trypanosomatidae</taxon>
        <taxon>Trypanosoma</taxon>
    </lineage>
</organism>
<evidence type="ECO:0000259" key="1">
    <source>
        <dbReference type="SMART" id="SM00382"/>
    </source>
</evidence>
<dbReference type="AlphaFoldDB" id="A0A1X0NXH5"/>
<sequence length="710" mass="77848">MYCTFSATPFPLQSLQSVIKKMGETYMSGATDVLVVIAPVAWWPSAQFLHFHPFDAGRTFASAITSSGVAVGAAERVVGLSRLGRSVMLSATLEDSTVRLYNPFSGGELRLAIRRDCSEYALASGVSLYELVEADRVRVEAAPVGMGVLLCEVQLEDHDLGERYVAAALKYITQHLQWQQKRQRSVCSLLITGEHGVGKTHTLYQVAVKIPQVVNVCGKRYVVERRDVSVAQLLQLDEREAVTVIQRICALPPIDTTENPNYSSTAGVILLLTLDGVDLLWATTNSLVALVSHQLCASLDEMDEAAQLADYHIVLIATAENTTTLPTALLSRLSSRRVHIAYPSLQERLNYMEMQSGAMDFPPHVRERVAELLAGYTAGQLAVMNNNTLLQMLEREATLDAKQHHKEQRHQNDTQLDTKNENVADTYGGLIGMANILRDLEELVVWPLQHMRLLRRYGVTPPKGVVVCGPSGSGKTSLLTSLARRLRSGRLHVMLVDGLTLIEKAVGRTEKNIATLFANARATSPTVLFLDNIDSLAPPRGRQMSEVSNTADRTLSTLLTVMDGISGSSNGDDFVFVVASAPSIAALDPAISRPGRLDVHLTLPMPTAEELHLYIVRRLLVCVTQCAGGENNNDDNKTNNTDNDVVDDEEKAEMVRIVEEYASRWTAMGRLSAAEANAFVREVVLHMVESSSLRLVDRLKEALDAAATRL</sequence>
<dbReference type="GO" id="GO:0051301">
    <property type="term" value="P:cell division"/>
    <property type="evidence" value="ECO:0007669"/>
    <property type="project" value="UniProtKB-KW"/>
</dbReference>
<feature type="domain" description="AAA+ ATPase" evidence="1">
    <location>
        <begin position="185"/>
        <end position="344"/>
    </location>
</feature>
<dbReference type="RefSeq" id="XP_028882985.1">
    <property type="nucleotide sequence ID" value="XM_029025575.1"/>
</dbReference>